<comment type="caution">
    <text evidence="3">The sequence shown here is derived from an EMBL/GenBank/DDBJ whole genome shotgun (WGS) entry which is preliminary data.</text>
</comment>
<sequence>RHSWIAVTSAAAHLKTSAHSQAVALARIRTQEKEARLKKLQSEREAASATDELRMIQFTAHRPVASASSKLMSTEERDMWEDYRVNGADFSVGDDIEDQQKQRRRSQEEADVFGLWNPDATARLLGFGGEDARDQVQEDEDDLLAEIMRNVDPEPSEIQHPSQDTSATSQKWFPYSSKTLFLLDTLDNLPRHRISSSLMRVFLWILQEAGCKDVPSFDRLRQVQKQIRGQCGIPSIPCKSAQGNVFFMNDPRAIIAVFKSDWKNPMTRKLIQLYPEVPEDGIIREIWHAQKWRKNMDLDMLSPMYAAGFSHYYVNEVARLRDGRFIVPMRWVTHKNKVWTDAFSVTFNEQGEATIMDDRTVFICAEDLKDNYYDLEHASQLPKWGGPFSPTIESGYPTRMPNPKRIIAAGRPFYSSFVDYFSDDVSGNQSKSWNKHWNAYATHRNLPRHLLQQEFHVHFISTSPNATVSEQFCEFKQAVEETHTNPVEVQDESGNAVCFAIYVNAGPSDNPMQSEISAHIGGKGNCLCCKCRVGGTQKEKATDEGYHALFEAGEPRTKELITTELKKQVKLACSGVIKRVKDLQTETGVKDAYTQFTIDELLSRFKEMRKAEPTRPIEEIEAELIQWTVDNEDRIYSPFLTMKGFDPTKDTPIELLHTILLGVVKYIWHVSHTSWSPEQKRTYSLRLQSTNTDGLSIHAIRANYIMQYAGSLIGRQFKTIAQTNLFHVRDLVTNDQFKAWRATGELAALLWFPEIRNLDEYRHDLKVAVANVLDIFGTIDPSKIISKVKYHLLVHAGEDVAEFGPLVGVITEVFESFNTVFRHCSVLYNHLAPSRDIARQLADQEGLKHCLTGGWWSSSRDKTSQRAGSGVRDFLEKHPVLQKLLGWTDPKLVKHGDIKVMPLTRGQKERVTHLLHTTTAARAVNYGLYRPESTWTKCKCVISESLNECFIGSWVFAQSPTAQTNQDSVNSMIPGRISDILVDNGGTVLVVLEVFQVLSARDETYGVPVLVRRHSEVTFSIATTENIKFKFNTQHNCESAQCDTSGVRLRMQERVESDQIENFVIHKPLDRFFINSLAFHNAHLLRATLPRDLLAPLPLFPDRQQKHHELAAQLRDTRSTQLATRKAAAEKRKRGEEEDDENGGRPKKKRRTKGRAARKVVPVAGSMVANRGKHKITQTQKALATPPGSEEETAEDSSDDSDPGECFDSSDSEYLISD</sequence>
<reference evidence="3" key="1">
    <citation type="submission" date="2023-03" db="EMBL/GenBank/DDBJ databases">
        <title>Massive genome expansion in bonnet fungi (Mycena s.s.) driven by repeated elements and novel gene families across ecological guilds.</title>
        <authorList>
            <consortium name="Lawrence Berkeley National Laboratory"/>
            <person name="Harder C.B."/>
            <person name="Miyauchi S."/>
            <person name="Viragh M."/>
            <person name="Kuo A."/>
            <person name="Thoen E."/>
            <person name="Andreopoulos B."/>
            <person name="Lu D."/>
            <person name="Skrede I."/>
            <person name="Drula E."/>
            <person name="Henrissat B."/>
            <person name="Morin E."/>
            <person name="Kohler A."/>
            <person name="Barry K."/>
            <person name="LaButti K."/>
            <person name="Morin E."/>
            <person name="Salamov A."/>
            <person name="Lipzen A."/>
            <person name="Mereny Z."/>
            <person name="Hegedus B."/>
            <person name="Baldrian P."/>
            <person name="Stursova M."/>
            <person name="Weitz H."/>
            <person name="Taylor A."/>
            <person name="Grigoriev I.V."/>
            <person name="Nagy L.G."/>
            <person name="Martin F."/>
            <person name="Kauserud H."/>
        </authorList>
    </citation>
    <scope>NUCLEOTIDE SEQUENCE</scope>
    <source>
        <strain evidence="3">CBHHK002</strain>
    </source>
</reference>
<feature type="compositionally biased region" description="Acidic residues" evidence="2">
    <location>
        <begin position="1189"/>
        <end position="1211"/>
    </location>
</feature>
<organism evidence="3 4">
    <name type="scientific">Mycena albidolilacea</name>
    <dbReference type="NCBI Taxonomy" id="1033008"/>
    <lineage>
        <taxon>Eukaryota</taxon>
        <taxon>Fungi</taxon>
        <taxon>Dikarya</taxon>
        <taxon>Basidiomycota</taxon>
        <taxon>Agaricomycotina</taxon>
        <taxon>Agaricomycetes</taxon>
        <taxon>Agaricomycetidae</taxon>
        <taxon>Agaricales</taxon>
        <taxon>Marasmiineae</taxon>
        <taxon>Mycenaceae</taxon>
        <taxon>Mycena</taxon>
    </lineage>
</organism>
<keyword evidence="1" id="KW-0175">Coiled coil</keyword>
<dbReference type="PANTHER" id="PTHR31912:SF34">
    <property type="entry name" value="NOTOCHORD-RELATED PROTEIN"/>
    <property type="match status" value="1"/>
</dbReference>
<feature type="compositionally biased region" description="Basic and acidic residues" evidence="2">
    <location>
        <begin position="1127"/>
        <end position="1136"/>
    </location>
</feature>
<protein>
    <submittedName>
        <fullName evidence="3">Uncharacterized protein</fullName>
    </submittedName>
</protein>
<name>A0AAD6ZG57_9AGAR</name>
<feature type="non-terminal residue" evidence="3">
    <location>
        <position position="1218"/>
    </location>
</feature>
<gene>
    <name evidence="3" type="ORF">DFH08DRAFT_713255</name>
</gene>
<evidence type="ECO:0000313" key="3">
    <source>
        <dbReference type="EMBL" id="KAJ7321105.1"/>
    </source>
</evidence>
<proteinExistence type="predicted"/>
<keyword evidence="4" id="KW-1185">Reference proteome</keyword>
<feature type="region of interest" description="Disordered" evidence="2">
    <location>
        <begin position="1113"/>
        <end position="1218"/>
    </location>
</feature>
<dbReference type="EMBL" id="JARIHO010000052">
    <property type="protein sequence ID" value="KAJ7321105.1"/>
    <property type="molecule type" value="Genomic_DNA"/>
</dbReference>
<dbReference type="Proteomes" id="UP001218218">
    <property type="component" value="Unassembled WGS sequence"/>
</dbReference>
<dbReference type="AlphaFoldDB" id="A0AAD6ZG57"/>
<evidence type="ECO:0000256" key="2">
    <source>
        <dbReference type="SAM" id="MobiDB-lite"/>
    </source>
</evidence>
<evidence type="ECO:0000256" key="1">
    <source>
        <dbReference type="SAM" id="Coils"/>
    </source>
</evidence>
<accession>A0AAD6ZG57</accession>
<feature type="coiled-coil region" evidence="1">
    <location>
        <begin position="23"/>
        <end position="50"/>
    </location>
</feature>
<evidence type="ECO:0000313" key="4">
    <source>
        <dbReference type="Proteomes" id="UP001218218"/>
    </source>
</evidence>
<feature type="compositionally biased region" description="Basic residues" evidence="2">
    <location>
        <begin position="1145"/>
        <end position="1158"/>
    </location>
</feature>
<dbReference type="PANTHER" id="PTHR31912">
    <property type="entry name" value="IP13529P"/>
    <property type="match status" value="1"/>
</dbReference>